<protein>
    <submittedName>
        <fullName evidence="2">Uncharacterized protein</fullName>
    </submittedName>
</protein>
<sequence>MTKTSIIGIVSAVMVIISAFLPWITVESRHFLFTGLQTTGSAFGQPGILNIILATIAVILFGLNKTWTFRVNIFIAGFLMAWTFRNYLIFSRCEAGECPDQKIGLYLSLIGGILCFVCVVLNRQKPKENKNGL</sequence>
<evidence type="ECO:0000313" key="3">
    <source>
        <dbReference type="Proteomes" id="UP000242818"/>
    </source>
</evidence>
<accession>A0A1C4FFY4</accession>
<evidence type="ECO:0000256" key="1">
    <source>
        <dbReference type="SAM" id="Phobius"/>
    </source>
</evidence>
<keyword evidence="1" id="KW-1133">Transmembrane helix</keyword>
<feature type="transmembrane region" description="Helical" evidence="1">
    <location>
        <begin position="71"/>
        <end position="91"/>
    </location>
</feature>
<feature type="transmembrane region" description="Helical" evidence="1">
    <location>
        <begin position="103"/>
        <end position="121"/>
    </location>
</feature>
<keyword evidence="3" id="KW-1185">Reference proteome</keyword>
<dbReference type="AlphaFoldDB" id="A0A1C4FFY4"/>
<feature type="transmembrane region" description="Helical" evidence="1">
    <location>
        <begin position="7"/>
        <end position="26"/>
    </location>
</feature>
<name>A0A1C4FFY4_9BACT</name>
<feature type="transmembrane region" description="Helical" evidence="1">
    <location>
        <begin position="46"/>
        <end position="64"/>
    </location>
</feature>
<gene>
    <name evidence="2" type="ORF">GA0116948_11430</name>
</gene>
<evidence type="ECO:0000313" key="2">
    <source>
        <dbReference type="EMBL" id="SCC54937.1"/>
    </source>
</evidence>
<dbReference type="RefSeq" id="WP_089714296.1">
    <property type="nucleotide sequence ID" value="NZ_FMAR01000014.1"/>
</dbReference>
<dbReference type="OrthoDB" id="678688at2"/>
<keyword evidence="1" id="KW-0812">Transmembrane</keyword>
<dbReference type="STRING" id="1335309.GA0116948_11430"/>
<organism evidence="2 3">
    <name type="scientific">Chitinophaga costaii</name>
    <dbReference type="NCBI Taxonomy" id="1335309"/>
    <lineage>
        <taxon>Bacteria</taxon>
        <taxon>Pseudomonadati</taxon>
        <taxon>Bacteroidota</taxon>
        <taxon>Chitinophagia</taxon>
        <taxon>Chitinophagales</taxon>
        <taxon>Chitinophagaceae</taxon>
        <taxon>Chitinophaga</taxon>
    </lineage>
</organism>
<dbReference type="EMBL" id="FMAR01000014">
    <property type="protein sequence ID" value="SCC54937.1"/>
    <property type="molecule type" value="Genomic_DNA"/>
</dbReference>
<keyword evidence="1" id="KW-0472">Membrane</keyword>
<proteinExistence type="predicted"/>
<reference evidence="2 3" key="1">
    <citation type="submission" date="2016-08" db="EMBL/GenBank/DDBJ databases">
        <authorList>
            <person name="Seilhamer J.J."/>
        </authorList>
    </citation>
    <scope>NUCLEOTIDE SEQUENCE [LARGE SCALE GENOMIC DNA]</scope>
    <source>
        <strain evidence="2 3">A37T2</strain>
    </source>
</reference>
<dbReference type="Proteomes" id="UP000242818">
    <property type="component" value="Unassembled WGS sequence"/>
</dbReference>